<dbReference type="PROSITE" id="PS50077">
    <property type="entry name" value="HEAT_REPEAT"/>
    <property type="match status" value="1"/>
</dbReference>
<dbReference type="Gene3D" id="1.25.10.10">
    <property type="entry name" value="Leucine-rich Repeat Variant"/>
    <property type="match status" value="1"/>
</dbReference>
<evidence type="ECO:0000313" key="3">
    <source>
        <dbReference type="Proteomes" id="UP000286415"/>
    </source>
</evidence>
<keyword evidence="3" id="KW-1185">Reference proteome</keyword>
<reference evidence="2 3" key="1">
    <citation type="journal article" date="2018" name="Biotechnol. Adv.">
        <title>Improved genomic resources and new bioinformatic workflow for the carcinogenic parasite Clonorchis sinensis: Biotechnological implications.</title>
        <authorList>
            <person name="Wang D."/>
            <person name="Korhonen P.K."/>
            <person name="Gasser R.B."/>
            <person name="Young N.D."/>
        </authorList>
    </citation>
    <scope>NUCLEOTIDE SEQUENCE [LARGE SCALE GENOMIC DNA]</scope>
    <source>
        <strain evidence="2">Cs-k2</strain>
    </source>
</reference>
<dbReference type="EMBL" id="NIRI02000077">
    <property type="protein sequence ID" value="KAG5441460.1"/>
    <property type="molecule type" value="Genomic_DNA"/>
</dbReference>
<protein>
    <submittedName>
        <fullName evidence="2">Uncharacterized protein</fullName>
    </submittedName>
</protein>
<dbReference type="OrthoDB" id="6249293at2759"/>
<proteinExistence type="predicted"/>
<dbReference type="Proteomes" id="UP000286415">
    <property type="component" value="Unassembled WGS sequence"/>
</dbReference>
<name>A0A8T1LX53_CLOSI</name>
<feature type="repeat" description="HEAT" evidence="1">
    <location>
        <begin position="83"/>
        <end position="114"/>
    </location>
</feature>
<reference evidence="2 3" key="2">
    <citation type="journal article" date="2021" name="Genomics">
        <title>High-quality reference genome for Clonorchis sinensis.</title>
        <authorList>
            <person name="Young N.D."/>
            <person name="Stroehlein A.J."/>
            <person name="Kinkar L."/>
            <person name="Wang T."/>
            <person name="Sohn W.M."/>
            <person name="Chang B.C.H."/>
            <person name="Kaur P."/>
            <person name="Weisz D."/>
            <person name="Dudchenko O."/>
            <person name="Aiden E.L."/>
            <person name="Korhonen P.K."/>
            <person name="Gasser R.B."/>
        </authorList>
    </citation>
    <scope>NUCLEOTIDE SEQUENCE [LARGE SCALE GENOMIC DNA]</scope>
    <source>
        <strain evidence="2">Cs-k2</strain>
    </source>
</reference>
<sequence>MGICLPGVQNAYLAVTSKNNSTSAVPACCQPPPSLPAVHLSTCASQLLRLASEDVVANVRICAAQALQLISGALDKKFIQKEVIPTLRKVAENDADLDVRYYAQESLLLFTSAA</sequence>
<dbReference type="AlphaFoldDB" id="A0A8T1LX53"/>
<gene>
    <name evidence="2" type="ORF">CSKR_202206</name>
</gene>
<dbReference type="SUPFAM" id="SSF48371">
    <property type="entry name" value="ARM repeat"/>
    <property type="match status" value="1"/>
</dbReference>
<dbReference type="InterPro" id="IPR021133">
    <property type="entry name" value="HEAT_type_2"/>
</dbReference>
<organism evidence="2 3">
    <name type="scientific">Clonorchis sinensis</name>
    <name type="common">Chinese liver fluke</name>
    <dbReference type="NCBI Taxonomy" id="79923"/>
    <lineage>
        <taxon>Eukaryota</taxon>
        <taxon>Metazoa</taxon>
        <taxon>Spiralia</taxon>
        <taxon>Lophotrochozoa</taxon>
        <taxon>Platyhelminthes</taxon>
        <taxon>Trematoda</taxon>
        <taxon>Digenea</taxon>
        <taxon>Opisthorchiida</taxon>
        <taxon>Opisthorchiata</taxon>
        <taxon>Opisthorchiidae</taxon>
        <taxon>Clonorchis</taxon>
    </lineage>
</organism>
<accession>A0A8T1LX53</accession>
<evidence type="ECO:0000256" key="1">
    <source>
        <dbReference type="PROSITE-ProRule" id="PRU00103"/>
    </source>
</evidence>
<dbReference type="InterPro" id="IPR016024">
    <property type="entry name" value="ARM-type_fold"/>
</dbReference>
<evidence type="ECO:0000313" key="2">
    <source>
        <dbReference type="EMBL" id="KAG5441460.1"/>
    </source>
</evidence>
<comment type="caution">
    <text evidence="2">The sequence shown here is derived from an EMBL/GenBank/DDBJ whole genome shotgun (WGS) entry which is preliminary data.</text>
</comment>
<dbReference type="InterPro" id="IPR011989">
    <property type="entry name" value="ARM-like"/>
</dbReference>